<evidence type="ECO:0000313" key="2">
    <source>
        <dbReference type="Proteomes" id="UP000789525"/>
    </source>
</evidence>
<proteinExistence type="predicted"/>
<gene>
    <name evidence="1" type="ORF">ACOLOM_LOCUS7910</name>
</gene>
<comment type="caution">
    <text evidence="1">The sequence shown here is derived from an EMBL/GenBank/DDBJ whole genome shotgun (WGS) entry which is preliminary data.</text>
</comment>
<dbReference type="EMBL" id="CAJVPT010019278">
    <property type="protein sequence ID" value="CAG8640100.1"/>
    <property type="molecule type" value="Genomic_DNA"/>
</dbReference>
<evidence type="ECO:0000313" key="1">
    <source>
        <dbReference type="EMBL" id="CAG8640100.1"/>
    </source>
</evidence>
<protein>
    <submittedName>
        <fullName evidence="1">2434_t:CDS:1</fullName>
    </submittedName>
</protein>
<sequence length="211" mass="22883">MRGARVPLSIQAPSSTTWFPNNTTKVVYSPENVNSRLVQNSGHTGISPKTGVSRQQKKAVDHDKESGFVPCAEFLPLALNVSASNNPPTCITFCGFLSSASFECRGPPESARGGAKRRGVRSPSDLGRVSEGTDQAHHWYSDHWSAIITVGGGFVVYLGMYVCDFNLEDNLDDGEDILLSTTLFQRPSAPHGLHMTLRGLQWIPSVGSNLH</sequence>
<reference evidence="1" key="1">
    <citation type="submission" date="2021-06" db="EMBL/GenBank/DDBJ databases">
        <authorList>
            <person name="Kallberg Y."/>
            <person name="Tangrot J."/>
            <person name="Rosling A."/>
        </authorList>
    </citation>
    <scope>NUCLEOTIDE SEQUENCE</scope>
    <source>
        <strain evidence="1">CL356</strain>
    </source>
</reference>
<organism evidence="1 2">
    <name type="scientific">Acaulospora colombiana</name>
    <dbReference type="NCBI Taxonomy" id="27376"/>
    <lineage>
        <taxon>Eukaryota</taxon>
        <taxon>Fungi</taxon>
        <taxon>Fungi incertae sedis</taxon>
        <taxon>Mucoromycota</taxon>
        <taxon>Glomeromycotina</taxon>
        <taxon>Glomeromycetes</taxon>
        <taxon>Diversisporales</taxon>
        <taxon>Acaulosporaceae</taxon>
        <taxon>Acaulospora</taxon>
    </lineage>
</organism>
<keyword evidence="2" id="KW-1185">Reference proteome</keyword>
<dbReference type="Proteomes" id="UP000789525">
    <property type="component" value="Unassembled WGS sequence"/>
</dbReference>
<name>A0ACA9N7P4_9GLOM</name>
<accession>A0ACA9N7P4</accession>